<dbReference type="InterPro" id="IPR011234">
    <property type="entry name" value="Fumarylacetoacetase-like_C"/>
</dbReference>
<evidence type="ECO:0000256" key="1">
    <source>
        <dbReference type="ARBA" id="ARBA00010211"/>
    </source>
</evidence>
<accession>A0ABN6U497</accession>
<dbReference type="InterPro" id="IPR051121">
    <property type="entry name" value="FAH"/>
</dbReference>
<evidence type="ECO:0000259" key="3">
    <source>
        <dbReference type="Pfam" id="PF01557"/>
    </source>
</evidence>
<dbReference type="Proteomes" id="UP001317870">
    <property type="component" value="Chromosome"/>
</dbReference>
<gene>
    <name evidence="4" type="ORF">IFM12276_30430</name>
</gene>
<dbReference type="Gene3D" id="3.90.850.10">
    <property type="entry name" value="Fumarylacetoacetase-like, C-terminal domain"/>
    <property type="match status" value="1"/>
</dbReference>
<dbReference type="InterPro" id="IPR036663">
    <property type="entry name" value="Fumarylacetoacetase_C_sf"/>
</dbReference>
<dbReference type="EMBL" id="AP026978">
    <property type="protein sequence ID" value="BDU00015.1"/>
    <property type="molecule type" value="Genomic_DNA"/>
</dbReference>
<name>A0ABN6U497_9NOCA</name>
<keyword evidence="5" id="KW-1185">Reference proteome</keyword>
<reference evidence="4 5" key="1">
    <citation type="submission" date="2022-11" db="EMBL/GenBank/DDBJ databases">
        <title>Genome Sequencing of Nocardia sp. ON39_IFM12276 and assembly.</title>
        <authorList>
            <person name="Shimojima M."/>
            <person name="Toyokawa M."/>
            <person name="Uesaka K."/>
        </authorList>
    </citation>
    <scope>NUCLEOTIDE SEQUENCE [LARGE SCALE GENOMIC DNA]</scope>
    <source>
        <strain evidence="4 5">IFM 12276</strain>
    </source>
</reference>
<keyword evidence="2" id="KW-0479">Metal-binding</keyword>
<dbReference type="PANTHER" id="PTHR42796">
    <property type="entry name" value="FUMARYLACETOACETATE HYDROLASE DOMAIN-CONTAINING PROTEIN 2A-RELATED"/>
    <property type="match status" value="1"/>
</dbReference>
<comment type="similarity">
    <text evidence="1">Belongs to the FAH family.</text>
</comment>
<proteinExistence type="inferred from homology"/>
<protein>
    <submittedName>
        <fullName evidence="4">Fumarylacetoacetate hydrolase</fullName>
    </submittedName>
</protein>
<evidence type="ECO:0000313" key="5">
    <source>
        <dbReference type="Proteomes" id="UP001317870"/>
    </source>
</evidence>
<evidence type="ECO:0000313" key="4">
    <source>
        <dbReference type="EMBL" id="BDU00015.1"/>
    </source>
</evidence>
<evidence type="ECO:0000256" key="2">
    <source>
        <dbReference type="ARBA" id="ARBA00022723"/>
    </source>
</evidence>
<dbReference type="Pfam" id="PF01557">
    <property type="entry name" value="FAA_hydrolase"/>
    <property type="match status" value="1"/>
</dbReference>
<dbReference type="PANTHER" id="PTHR42796:SF4">
    <property type="entry name" value="FUMARYLACETOACETATE HYDROLASE DOMAIN-CONTAINING PROTEIN 2A"/>
    <property type="match status" value="1"/>
</dbReference>
<feature type="domain" description="Fumarylacetoacetase-like C-terminal" evidence="3">
    <location>
        <begin position="80"/>
        <end position="282"/>
    </location>
</feature>
<organism evidence="4 5">
    <name type="scientific">Nocardia sputorum</name>
    <dbReference type="NCBI Taxonomy" id="2984338"/>
    <lineage>
        <taxon>Bacteria</taxon>
        <taxon>Bacillati</taxon>
        <taxon>Actinomycetota</taxon>
        <taxon>Actinomycetes</taxon>
        <taxon>Mycobacteriales</taxon>
        <taxon>Nocardiaceae</taxon>
        <taxon>Nocardia</taxon>
    </lineage>
</organism>
<dbReference type="SUPFAM" id="SSF56529">
    <property type="entry name" value="FAH"/>
    <property type="match status" value="1"/>
</dbReference>
<dbReference type="GO" id="GO:0016787">
    <property type="term" value="F:hydrolase activity"/>
    <property type="evidence" value="ECO:0007669"/>
    <property type="project" value="UniProtKB-KW"/>
</dbReference>
<sequence>MKLANLDGRATLVTDTGIIDLANASDGVLPSDPDQAVAHIRQIRAWFSGNRPHVDTRVTGAQLLADLTRLGPPVRAPRQIFAVGLNYADHSDETGLALPENPLVFTKFASAITGPGDAIPLPTDACDWEVELVAAIGVGGRHIATEQALDHVAGFCIGQDISERRSQMAGTPPQFSLAKSYERFAPIGPWLTTLDELDDPNDLAIEAVLDGETVQSGRTKQMIFDVATLVSHLSGICELFPGDLIFTGTPAGVGYSRTPARFLAPGNMLRSTIEGLGELRNPCTVP</sequence>
<dbReference type="RefSeq" id="WP_281880244.1">
    <property type="nucleotide sequence ID" value="NZ_AP026978.1"/>
</dbReference>
<keyword evidence="4" id="KW-0378">Hydrolase</keyword>